<dbReference type="OrthoDB" id="6282652at2759"/>
<dbReference type="Proteomes" id="UP000267029">
    <property type="component" value="Unassembled WGS sequence"/>
</dbReference>
<dbReference type="Gene3D" id="2.120.10.80">
    <property type="entry name" value="Kelch-type beta propeller"/>
    <property type="match status" value="1"/>
</dbReference>
<reference evidence="1 2" key="1">
    <citation type="submission" date="2018-10" db="EMBL/GenBank/DDBJ databases">
        <authorList>
            <consortium name="Pathogen Informatics"/>
        </authorList>
    </citation>
    <scope>NUCLEOTIDE SEQUENCE [LARGE SCALE GENOMIC DNA]</scope>
</reference>
<accession>A0A0R3UMM6</accession>
<protein>
    <submittedName>
        <fullName evidence="1">Uncharacterized protein</fullName>
    </submittedName>
</protein>
<organism evidence="1 2">
    <name type="scientific">Mesocestoides corti</name>
    <name type="common">Flatworm</name>
    <dbReference type="NCBI Taxonomy" id="53468"/>
    <lineage>
        <taxon>Eukaryota</taxon>
        <taxon>Metazoa</taxon>
        <taxon>Spiralia</taxon>
        <taxon>Lophotrochozoa</taxon>
        <taxon>Platyhelminthes</taxon>
        <taxon>Cestoda</taxon>
        <taxon>Eucestoda</taxon>
        <taxon>Cyclophyllidea</taxon>
        <taxon>Mesocestoididae</taxon>
        <taxon>Mesocestoides</taxon>
    </lineage>
</organism>
<dbReference type="EMBL" id="UXSR01005621">
    <property type="protein sequence ID" value="VDD83006.1"/>
    <property type="molecule type" value="Genomic_DNA"/>
</dbReference>
<keyword evidence="2" id="KW-1185">Reference proteome</keyword>
<dbReference type="SUPFAM" id="SSF117281">
    <property type="entry name" value="Kelch motif"/>
    <property type="match status" value="1"/>
</dbReference>
<sequence length="308" mass="34623">MDLDVCVLPRDYLTNAWKLATKPGIPRVAASSKASAGGTEVLDDYVIAYQLPNDNSPYFTTKNILNLQPDVNLEIKMELRPNCEVVSCWRLIFFIGGEDEFGTPTNKVDLLALDTGDVVTLPSMWDKLPDMPTPRLDCSVVHVPAVGDIVVGGWQTRIQRKVNNVELLSLKGGADKKYSWRKLTPMLEWRRRPGVAHFRGLLVVAGGNDGEQITVESFSLPTNAEDMGQWTQLRGLSLNSKCPVSLAVFKNRLLLVGNSYRVMEFVPKSNDGDLKLDEFSWETMQHIYNMPSPRLLQMRDTSIRVRKQ</sequence>
<dbReference type="InterPro" id="IPR015915">
    <property type="entry name" value="Kelch-typ_b-propeller"/>
</dbReference>
<dbReference type="AlphaFoldDB" id="A0A0R3UMM6"/>
<gene>
    <name evidence="1" type="ORF">MCOS_LOCUS9009</name>
</gene>
<name>A0A0R3UMM6_MESCO</name>
<evidence type="ECO:0000313" key="2">
    <source>
        <dbReference type="Proteomes" id="UP000267029"/>
    </source>
</evidence>
<evidence type="ECO:0000313" key="1">
    <source>
        <dbReference type="EMBL" id="VDD83006.1"/>
    </source>
</evidence>
<proteinExistence type="predicted"/>